<evidence type="ECO:0000313" key="2">
    <source>
        <dbReference type="Proteomes" id="UP000886501"/>
    </source>
</evidence>
<comment type="caution">
    <text evidence="1">The sequence shown here is derived from an EMBL/GenBank/DDBJ whole genome shotgun (WGS) entry which is preliminary data.</text>
</comment>
<dbReference type="EMBL" id="MU117966">
    <property type="protein sequence ID" value="KAF9652944.1"/>
    <property type="molecule type" value="Genomic_DNA"/>
</dbReference>
<name>A0ACB6ZU22_THEGA</name>
<keyword evidence="2" id="KW-1185">Reference proteome</keyword>
<sequence>MGGRTKRVKADHPPSQLTEVSQLSVAPEGAPSIQPFPSDFPTEVWLEILERVGLWDLFSLFWTSKTLQSLLKRPMCINVWEDALRCLHNINLPRLMVPKGRDLALLLLHPSCQMCGAQDVTRDRLRWEVGVRVCGPCAYKHEIFVHARDVSDMGEVLDLVCHIVPHFVRRYAYNNSPSFLRSDLVEISKWAAETRPCGPDALKGLIEELHKEALRIIEYDGMCNRFSEMEKQRCAMMKGNYIRRTLEKMGFLDPEALREFIINTPWVVNNRGPMIYLRRLSAQGRFSPYQWKDDLEVLKEAIEHIEARRLQYEYEKKLKEMGSNPEFENRRISRSMVKHSQYTD</sequence>
<organism evidence="1 2">
    <name type="scientific">Thelephora ganbajun</name>
    <name type="common">Ganba fungus</name>
    <dbReference type="NCBI Taxonomy" id="370292"/>
    <lineage>
        <taxon>Eukaryota</taxon>
        <taxon>Fungi</taxon>
        <taxon>Dikarya</taxon>
        <taxon>Basidiomycota</taxon>
        <taxon>Agaricomycotina</taxon>
        <taxon>Agaricomycetes</taxon>
        <taxon>Thelephorales</taxon>
        <taxon>Thelephoraceae</taxon>
        <taxon>Thelephora</taxon>
    </lineage>
</organism>
<accession>A0ACB6ZU22</accession>
<reference evidence="1" key="1">
    <citation type="submission" date="2019-10" db="EMBL/GenBank/DDBJ databases">
        <authorList>
            <consortium name="DOE Joint Genome Institute"/>
            <person name="Kuo A."/>
            <person name="Miyauchi S."/>
            <person name="Kiss E."/>
            <person name="Drula E."/>
            <person name="Kohler A."/>
            <person name="Sanchez-Garcia M."/>
            <person name="Andreopoulos B."/>
            <person name="Barry K.W."/>
            <person name="Bonito G."/>
            <person name="Buee M."/>
            <person name="Carver A."/>
            <person name="Chen C."/>
            <person name="Cichocki N."/>
            <person name="Clum A."/>
            <person name="Culley D."/>
            <person name="Crous P.W."/>
            <person name="Fauchery L."/>
            <person name="Girlanda M."/>
            <person name="Hayes R."/>
            <person name="Keri Z."/>
            <person name="Labutti K."/>
            <person name="Lipzen A."/>
            <person name="Lombard V."/>
            <person name="Magnuson J."/>
            <person name="Maillard F."/>
            <person name="Morin E."/>
            <person name="Murat C."/>
            <person name="Nolan M."/>
            <person name="Ohm R."/>
            <person name="Pangilinan J."/>
            <person name="Pereira M."/>
            <person name="Perotto S."/>
            <person name="Peter M."/>
            <person name="Riley R."/>
            <person name="Sitrit Y."/>
            <person name="Stielow B."/>
            <person name="Szollosi G."/>
            <person name="Zifcakova L."/>
            <person name="Stursova M."/>
            <person name="Spatafora J.W."/>
            <person name="Tedersoo L."/>
            <person name="Vaario L.-M."/>
            <person name="Yamada A."/>
            <person name="Yan M."/>
            <person name="Wang P."/>
            <person name="Xu J."/>
            <person name="Bruns T."/>
            <person name="Baldrian P."/>
            <person name="Vilgalys R."/>
            <person name="Henrissat B."/>
            <person name="Grigoriev I.V."/>
            <person name="Hibbett D."/>
            <person name="Nagy L.G."/>
            <person name="Martin F.M."/>
        </authorList>
    </citation>
    <scope>NUCLEOTIDE SEQUENCE</scope>
    <source>
        <strain evidence="1">P2</strain>
    </source>
</reference>
<reference evidence="1" key="2">
    <citation type="journal article" date="2020" name="Nat. Commun.">
        <title>Large-scale genome sequencing of mycorrhizal fungi provides insights into the early evolution of symbiotic traits.</title>
        <authorList>
            <person name="Miyauchi S."/>
            <person name="Kiss E."/>
            <person name="Kuo A."/>
            <person name="Drula E."/>
            <person name="Kohler A."/>
            <person name="Sanchez-Garcia M."/>
            <person name="Morin E."/>
            <person name="Andreopoulos B."/>
            <person name="Barry K.W."/>
            <person name="Bonito G."/>
            <person name="Buee M."/>
            <person name="Carver A."/>
            <person name="Chen C."/>
            <person name="Cichocki N."/>
            <person name="Clum A."/>
            <person name="Culley D."/>
            <person name="Crous P.W."/>
            <person name="Fauchery L."/>
            <person name="Girlanda M."/>
            <person name="Hayes R.D."/>
            <person name="Keri Z."/>
            <person name="LaButti K."/>
            <person name="Lipzen A."/>
            <person name="Lombard V."/>
            <person name="Magnuson J."/>
            <person name="Maillard F."/>
            <person name="Murat C."/>
            <person name="Nolan M."/>
            <person name="Ohm R.A."/>
            <person name="Pangilinan J."/>
            <person name="Pereira M.F."/>
            <person name="Perotto S."/>
            <person name="Peter M."/>
            <person name="Pfister S."/>
            <person name="Riley R."/>
            <person name="Sitrit Y."/>
            <person name="Stielow J.B."/>
            <person name="Szollosi G."/>
            <person name="Zifcakova L."/>
            <person name="Stursova M."/>
            <person name="Spatafora J.W."/>
            <person name="Tedersoo L."/>
            <person name="Vaario L.M."/>
            <person name="Yamada A."/>
            <person name="Yan M."/>
            <person name="Wang P."/>
            <person name="Xu J."/>
            <person name="Bruns T."/>
            <person name="Baldrian P."/>
            <person name="Vilgalys R."/>
            <person name="Dunand C."/>
            <person name="Henrissat B."/>
            <person name="Grigoriev I.V."/>
            <person name="Hibbett D."/>
            <person name="Nagy L.G."/>
            <person name="Martin F.M."/>
        </authorList>
    </citation>
    <scope>NUCLEOTIDE SEQUENCE</scope>
    <source>
        <strain evidence="1">P2</strain>
    </source>
</reference>
<protein>
    <submittedName>
        <fullName evidence="1">Uncharacterized protein</fullName>
    </submittedName>
</protein>
<evidence type="ECO:0000313" key="1">
    <source>
        <dbReference type="EMBL" id="KAF9652944.1"/>
    </source>
</evidence>
<dbReference type="Proteomes" id="UP000886501">
    <property type="component" value="Unassembled WGS sequence"/>
</dbReference>
<gene>
    <name evidence="1" type="ORF">BDM02DRAFT_3183278</name>
</gene>
<proteinExistence type="predicted"/>